<feature type="transmembrane region" description="Helical" evidence="6">
    <location>
        <begin position="82"/>
        <end position="103"/>
    </location>
</feature>
<dbReference type="InterPro" id="IPR023271">
    <property type="entry name" value="Aquaporin-like"/>
</dbReference>
<keyword evidence="3 6" id="KW-1133">Transmembrane helix</keyword>
<dbReference type="Gene3D" id="1.20.1080.10">
    <property type="entry name" value="Glycerol uptake facilitator protein"/>
    <property type="match status" value="1"/>
</dbReference>
<dbReference type="GO" id="GO:0015499">
    <property type="term" value="F:formate transmembrane transporter activity"/>
    <property type="evidence" value="ECO:0007669"/>
    <property type="project" value="TreeGrafter"/>
</dbReference>
<feature type="transmembrane region" description="Helical" evidence="6">
    <location>
        <begin position="169"/>
        <end position="186"/>
    </location>
</feature>
<gene>
    <name evidence="7" type="ORF">FK219_000185</name>
</gene>
<evidence type="ECO:0000256" key="1">
    <source>
        <dbReference type="ARBA" id="ARBA00004141"/>
    </source>
</evidence>
<dbReference type="PANTHER" id="PTHR30520">
    <property type="entry name" value="FORMATE TRANSPORTER-RELATED"/>
    <property type="match status" value="1"/>
</dbReference>
<feature type="transmembrane region" description="Helical" evidence="6">
    <location>
        <begin position="124"/>
        <end position="149"/>
    </location>
</feature>
<dbReference type="InterPro" id="IPR000292">
    <property type="entry name" value="For/NO2_transpt"/>
</dbReference>
<comment type="subcellular location">
    <subcellularLocation>
        <location evidence="1">Membrane</location>
        <topology evidence="1">Multi-pass membrane protein</topology>
    </subcellularLocation>
</comment>
<feature type="region of interest" description="Disordered" evidence="5">
    <location>
        <begin position="1"/>
        <end position="25"/>
    </location>
</feature>
<keyword evidence="4 6" id="KW-0472">Membrane</keyword>
<evidence type="ECO:0000256" key="6">
    <source>
        <dbReference type="SAM" id="Phobius"/>
    </source>
</evidence>
<dbReference type="PANTHER" id="PTHR30520:SF2">
    <property type="entry name" value="INNER MEMBRANE PROTEIN YFDC"/>
    <property type="match status" value="1"/>
</dbReference>
<protein>
    <submittedName>
        <fullName evidence="7">Formate/nitrite transporter family protein</fullName>
    </submittedName>
</protein>
<dbReference type="OrthoDB" id="3374311at2"/>
<feature type="transmembrane region" description="Helical" evidence="6">
    <location>
        <begin position="244"/>
        <end position="266"/>
    </location>
</feature>
<dbReference type="RefSeq" id="WP_152581888.1">
    <property type="nucleotide sequence ID" value="NZ_VIKT02000001.1"/>
</dbReference>
<sequence>MSKKSHEQHQKEQQERLAELGDNDEPVEEEIEATFDATVEEGAQRLQRTFPDMLITGFFGGLEVGLGVMAYLLVLHETGNHLLAGLAFSIGFIALLLAHSELFTENFLMPIAAVIAREASVKRLLMLWGGTLLANLAGGWLFMGLLTLAFPAWHTLLIDTAREFVESPLSLETAALAILGGSTITLMTRMHQGTDSDVAKIIASVGAAFLLAGIPLYHSVLDSLLIFGAIQAGADFGYLDWLAWFWYTLLLNVLGGVLLVTALRLLRTKPLVEKRRAQSPEDPDEPHGDH</sequence>
<comment type="caution">
    <text evidence="7">The sequence shown here is derived from an EMBL/GenBank/DDBJ whole genome shotgun (WGS) entry which is preliminary data.</text>
</comment>
<dbReference type="Pfam" id="PF01226">
    <property type="entry name" value="Form_Nir_trans"/>
    <property type="match status" value="1"/>
</dbReference>
<evidence type="ECO:0000256" key="2">
    <source>
        <dbReference type="ARBA" id="ARBA00022692"/>
    </source>
</evidence>
<feature type="compositionally biased region" description="Basic and acidic residues" evidence="5">
    <location>
        <begin position="1"/>
        <end position="19"/>
    </location>
</feature>
<evidence type="ECO:0000256" key="5">
    <source>
        <dbReference type="SAM" id="MobiDB-lite"/>
    </source>
</evidence>
<dbReference type="Proteomes" id="UP000818266">
    <property type="component" value="Unassembled WGS sequence"/>
</dbReference>
<keyword evidence="8" id="KW-1185">Reference proteome</keyword>
<dbReference type="EMBL" id="VIKT02000001">
    <property type="protein sequence ID" value="NHF61672.1"/>
    <property type="molecule type" value="Genomic_DNA"/>
</dbReference>
<organism evidence="7 8">
    <name type="scientific">Microcella pacifica</name>
    <dbReference type="NCBI Taxonomy" id="2591847"/>
    <lineage>
        <taxon>Bacteria</taxon>
        <taxon>Bacillati</taxon>
        <taxon>Actinomycetota</taxon>
        <taxon>Actinomycetes</taxon>
        <taxon>Micrococcales</taxon>
        <taxon>Microbacteriaceae</taxon>
        <taxon>Microcella</taxon>
    </lineage>
</organism>
<proteinExistence type="predicted"/>
<evidence type="ECO:0000256" key="4">
    <source>
        <dbReference type="ARBA" id="ARBA00023136"/>
    </source>
</evidence>
<evidence type="ECO:0000256" key="3">
    <source>
        <dbReference type="ARBA" id="ARBA00022989"/>
    </source>
</evidence>
<reference evidence="7 8" key="1">
    <citation type="submission" date="2019-06" db="EMBL/GenBank/DDBJ databases">
        <authorList>
            <person name="De-Chao Zhang Q."/>
        </authorList>
    </citation>
    <scope>NUCLEOTIDE SEQUENCE [LARGE SCALE GENOMIC DNA]</scope>
    <source>
        <strain evidence="7 8">KN1116</strain>
    </source>
</reference>
<evidence type="ECO:0000313" key="7">
    <source>
        <dbReference type="EMBL" id="NHF61672.1"/>
    </source>
</evidence>
<name>A0A9E5JMX5_9MICO</name>
<reference evidence="7 8" key="2">
    <citation type="submission" date="2020-03" db="EMBL/GenBank/DDBJ databases">
        <title>Chryseoglobus sp. isolated from a deep-sea seamount.</title>
        <authorList>
            <person name="Zhang D.-C."/>
        </authorList>
    </citation>
    <scope>NUCLEOTIDE SEQUENCE [LARGE SCALE GENOMIC DNA]</scope>
    <source>
        <strain evidence="7 8">KN1116</strain>
    </source>
</reference>
<dbReference type="AlphaFoldDB" id="A0A9E5JMX5"/>
<evidence type="ECO:0000313" key="8">
    <source>
        <dbReference type="Proteomes" id="UP000818266"/>
    </source>
</evidence>
<dbReference type="GO" id="GO:0005886">
    <property type="term" value="C:plasma membrane"/>
    <property type="evidence" value="ECO:0007669"/>
    <property type="project" value="TreeGrafter"/>
</dbReference>
<feature type="transmembrane region" description="Helical" evidence="6">
    <location>
        <begin position="54"/>
        <end position="76"/>
    </location>
</feature>
<keyword evidence="2 6" id="KW-0812">Transmembrane</keyword>
<accession>A0A9E5JMX5</accession>